<reference evidence="1 2" key="1">
    <citation type="submission" date="2011-02" db="EMBL/GenBank/DDBJ databases">
        <authorList>
            <person name="Weinstock G."/>
            <person name="Sodergren E."/>
            <person name="Clifton S."/>
            <person name="Fulton L."/>
            <person name="Fulton B."/>
            <person name="Courtney L."/>
            <person name="Fronick C."/>
            <person name="Harrison M."/>
            <person name="Strong C."/>
            <person name="Farmer C."/>
            <person name="Delahaunty K."/>
            <person name="Markovic C."/>
            <person name="Hall O."/>
            <person name="Minx P."/>
            <person name="Tomlinson C."/>
            <person name="Mitreva M."/>
            <person name="Hou S."/>
            <person name="Chen J."/>
            <person name="Wollam A."/>
            <person name="Pepin K.H."/>
            <person name="Johnson M."/>
            <person name="Bhonagiri V."/>
            <person name="Zhang X."/>
            <person name="Suruliraj S."/>
            <person name="Warren W."/>
            <person name="Chinwalla A."/>
            <person name="Mardis E.R."/>
            <person name="Wilson R.K."/>
        </authorList>
    </citation>
    <scope>NUCLEOTIDE SEQUENCE [LARGE SCALE GENOMIC DNA]</scope>
    <source>
        <strain evidence="1 2">YIT 11859</strain>
    </source>
</reference>
<comment type="caution">
    <text evidence="1">The sequence shown here is derived from an EMBL/GenBank/DDBJ whole genome shotgun (WGS) entry which is preliminary data.</text>
</comment>
<dbReference type="HOGENOM" id="CLU_3064394_0_0_4"/>
<proteinExistence type="predicted"/>
<name>F3QK55_9BURK</name>
<dbReference type="Proteomes" id="UP000005156">
    <property type="component" value="Unassembled WGS sequence"/>
</dbReference>
<gene>
    <name evidence="1" type="ORF">HMPREF9439_01312</name>
</gene>
<sequence length="53" mass="5983">MTILEFPSSKAISVGKIWVITVFFKHKKLNIVTSSLNAPISKTLLRPKVLMKK</sequence>
<accession>F3QK55</accession>
<dbReference type="AlphaFoldDB" id="F3QK55"/>
<protein>
    <submittedName>
        <fullName evidence="1">Uncharacterized protein</fullName>
    </submittedName>
</protein>
<organism evidence="1 2">
    <name type="scientific">Parasutterella excrementihominis YIT 11859</name>
    <dbReference type="NCBI Taxonomy" id="762966"/>
    <lineage>
        <taxon>Bacteria</taxon>
        <taxon>Pseudomonadati</taxon>
        <taxon>Pseudomonadota</taxon>
        <taxon>Betaproteobacteria</taxon>
        <taxon>Burkholderiales</taxon>
        <taxon>Sutterellaceae</taxon>
        <taxon>Parasutterella</taxon>
    </lineage>
</organism>
<dbReference type="EMBL" id="AFBP01000034">
    <property type="protein sequence ID" value="EGG54822.1"/>
    <property type="molecule type" value="Genomic_DNA"/>
</dbReference>
<keyword evidence="2" id="KW-1185">Reference proteome</keyword>
<evidence type="ECO:0000313" key="1">
    <source>
        <dbReference type="EMBL" id="EGG54822.1"/>
    </source>
</evidence>
<evidence type="ECO:0000313" key="2">
    <source>
        <dbReference type="Proteomes" id="UP000005156"/>
    </source>
</evidence>